<accession>A0A6J1TFL6</accession>
<comment type="similarity">
    <text evidence="1">Belongs to the SAPAP family.</text>
</comment>
<dbReference type="CTD" id="36498"/>
<feature type="region of interest" description="Disordered" evidence="2">
    <location>
        <begin position="380"/>
        <end position="403"/>
    </location>
</feature>
<dbReference type="GO" id="GO:0023052">
    <property type="term" value="P:signaling"/>
    <property type="evidence" value="ECO:0007669"/>
    <property type="project" value="InterPro"/>
</dbReference>
<sequence length="963" mass="105803">MDNLRVLYKAGKAQKLPGEKRQVAIREQKRRREDTFLGRRNIQVDECPRSASAVASPKLKETRREKLSRWKAEKDKLVALQKLAEKKKPPFKAGIAHHAIDPNKELTETTAKCATQKKLAAELRLAATEKRKAKPPSGAAASLAALAVQAPSAAFSGRITRSRTAAAAAAGPKACNSKAKKVLSSSQQTSKKIVSTSVNNIKASAAVPSKRTNTSASVANSKEAKVQQKSCKPSKPVPEDHESSFAPQNHKFKAPISLTLPTTPITLKRKAVGFKEVNWPHIPGISILNSSPEEPSPKISKTARSQRRGRLLAAKGSSPNKPLKTTKLTVKEKTPKKSSEVLKITVKEKTPKQLSVAPKLAVKEKTPKKSIEVSKLTVKEKTPKKSITVSESSKVDKLESPNMSRSLRRSGMFVVTEMTEKTSSKTEVVKEPRSTVSIVAEEMPDMSSQPRLGSSRKSTGSKTRQSMRGKENVPDEVGQSFAMEKTISPRLPDIDEMDSVILSSRRMSIHEPSPTVHVTPDKLSSGMVPAQFSPFITSARGKDKYSTQKRRSSLIPMVQEFSPELVQSRQIEHFRNLLERESSRLLTLSSLWEERKAEAPPVIEDKILGPIGQARLLVKDKFQQFKRLVDKFEAGDSEGKITADDLTGFWEMMLLTVENVDKRFKELEDLKENNWVEKEPERSIPKVLPAAAATKPVKPRTQAQSRLKDLIENARKKKLEAKQNKSSNASTVSASSEAVTAFDGGFFRVESPKKVLPSLVANPASRSPKVKPTTPYQLGRRSLLQQVLTHSAVRAVQSPAASPLNKSLQLSPSPKVVGAQLRASQIGKRMSMDLNNDLITQSPASPVLRTEPTKSILKSAARKSLRINTPRNRVAFDVLNHSDNSSLGSPSLLSPVLTPQSKTPLKQRMSTPGSRKRSSLIPRPITPKDRPSLMPVRESLIPSKPLPNGELIDFDSPIRASFA</sequence>
<dbReference type="GO" id="GO:0016301">
    <property type="term" value="F:kinase activity"/>
    <property type="evidence" value="ECO:0007669"/>
    <property type="project" value="UniProtKB-KW"/>
</dbReference>
<dbReference type="InterPro" id="IPR005026">
    <property type="entry name" value="SAPAP"/>
</dbReference>
<keyword evidence="4" id="KW-0418">Kinase</keyword>
<feature type="region of interest" description="Disordered" evidence="2">
    <location>
        <begin position="288"/>
        <end position="309"/>
    </location>
</feature>
<dbReference type="RefSeq" id="XP_026290530.1">
    <property type="nucleotide sequence ID" value="XM_026434745.2"/>
</dbReference>
<feature type="compositionally biased region" description="Polar residues" evidence="2">
    <location>
        <begin position="210"/>
        <end position="220"/>
    </location>
</feature>
<reference evidence="4" key="1">
    <citation type="submission" date="2025-08" db="UniProtKB">
        <authorList>
            <consortium name="RefSeq"/>
        </authorList>
    </citation>
    <scope>IDENTIFICATION</scope>
    <source>
        <tissue evidence="4">Whole organism</tissue>
    </source>
</reference>
<dbReference type="PANTHER" id="PTHR12353">
    <property type="entry name" value="DISKS LARGE-ASSOCIATED PROTEIN DAP SAP90/PSD-95-ASSOCIATED PROTEIN"/>
    <property type="match status" value="1"/>
</dbReference>
<evidence type="ECO:0000313" key="3">
    <source>
        <dbReference type="Proteomes" id="UP000504606"/>
    </source>
</evidence>
<keyword evidence="3" id="KW-1185">Reference proteome</keyword>
<feature type="compositionally biased region" description="Low complexity" evidence="2">
    <location>
        <begin position="885"/>
        <end position="901"/>
    </location>
</feature>
<dbReference type="Proteomes" id="UP000504606">
    <property type="component" value="Unplaced"/>
</dbReference>
<evidence type="ECO:0000256" key="1">
    <source>
        <dbReference type="ARBA" id="ARBA00008839"/>
    </source>
</evidence>
<organism evidence="3 4">
    <name type="scientific">Frankliniella occidentalis</name>
    <name type="common">Western flower thrips</name>
    <name type="synonym">Euthrips occidentalis</name>
    <dbReference type="NCBI Taxonomy" id="133901"/>
    <lineage>
        <taxon>Eukaryota</taxon>
        <taxon>Metazoa</taxon>
        <taxon>Ecdysozoa</taxon>
        <taxon>Arthropoda</taxon>
        <taxon>Hexapoda</taxon>
        <taxon>Insecta</taxon>
        <taxon>Pterygota</taxon>
        <taxon>Neoptera</taxon>
        <taxon>Paraneoptera</taxon>
        <taxon>Thysanoptera</taxon>
        <taxon>Terebrantia</taxon>
        <taxon>Thripoidea</taxon>
        <taxon>Thripidae</taxon>
        <taxon>Frankliniella</taxon>
    </lineage>
</organism>
<protein>
    <submittedName>
        <fullName evidence="4">Guanylate kinase-associated protein mars</fullName>
    </submittedName>
</protein>
<feature type="compositionally biased region" description="Polar residues" evidence="2">
    <location>
        <begin position="902"/>
        <end position="913"/>
    </location>
</feature>
<dbReference type="KEGG" id="foc:113215151"/>
<dbReference type="PANTHER" id="PTHR12353:SF1">
    <property type="entry name" value="DISKS LARGE-ASSOCIATED PROTEIN 5"/>
    <property type="match status" value="1"/>
</dbReference>
<proteinExistence type="inferred from homology"/>
<feature type="region of interest" description="Disordered" evidence="2">
    <location>
        <begin position="885"/>
        <end position="950"/>
    </location>
</feature>
<feature type="region of interest" description="Disordered" evidence="2">
    <location>
        <begin position="439"/>
        <end position="475"/>
    </location>
</feature>
<dbReference type="AlphaFoldDB" id="A0A6J1TFL6"/>
<dbReference type="OrthoDB" id="10023951at2759"/>
<feature type="compositionally biased region" description="Polar residues" evidence="2">
    <location>
        <begin position="446"/>
        <end position="466"/>
    </location>
</feature>
<feature type="region of interest" description="Disordered" evidence="2">
    <location>
        <begin position="205"/>
        <end position="246"/>
    </location>
</feature>
<evidence type="ECO:0000313" key="4">
    <source>
        <dbReference type="RefSeq" id="XP_026290530.1"/>
    </source>
</evidence>
<dbReference type="GeneID" id="113215151"/>
<evidence type="ECO:0000256" key="2">
    <source>
        <dbReference type="SAM" id="MobiDB-lite"/>
    </source>
</evidence>
<dbReference type="Pfam" id="PF03359">
    <property type="entry name" value="GKAP"/>
    <property type="match status" value="1"/>
</dbReference>
<keyword evidence="4" id="KW-0808">Transferase</keyword>
<gene>
    <name evidence="4" type="primary">LOC113215151</name>
</gene>
<name>A0A6J1TFL6_FRAOC</name>